<dbReference type="RefSeq" id="WP_209339408.1">
    <property type="nucleotide sequence ID" value="NZ_JAGIQL010000025.1"/>
</dbReference>
<dbReference type="PROSITE" id="PS00217">
    <property type="entry name" value="SUGAR_TRANSPORT_2"/>
    <property type="match status" value="1"/>
</dbReference>
<reference evidence="10" key="1">
    <citation type="submission" date="2021-03" db="EMBL/GenBank/DDBJ databases">
        <title>Whole genome sequence of Streptomyces bomunensis MMS17-BM035.</title>
        <authorList>
            <person name="Lee J.H."/>
        </authorList>
    </citation>
    <scope>NUCLEOTIDE SEQUENCE</scope>
    <source>
        <strain evidence="10">MMS17-BM035</strain>
    </source>
</reference>
<dbReference type="PROSITE" id="PS00216">
    <property type="entry name" value="SUGAR_TRANSPORT_1"/>
    <property type="match status" value="1"/>
</dbReference>
<evidence type="ECO:0000256" key="8">
    <source>
        <dbReference type="SAM" id="Phobius"/>
    </source>
</evidence>
<evidence type="ECO:0000256" key="1">
    <source>
        <dbReference type="ARBA" id="ARBA00004651"/>
    </source>
</evidence>
<gene>
    <name evidence="10" type="ORF">JFN87_09025</name>
</gene>
<dbReference type="Gene3D" id="1.20.1250.20">
    <property type="entry name" value="MFS general substrate transporter like domains"/>
    <property type="match status" value="1"/>
</dbReference>
<dbReference type="PANTHER" id="PTHR48020:SF12">
    <property type="entry name" value="PROTON MYO-INOSITOL COTRANSPORTER"/>
    <property type="match status" value="1"/>
</dbReference>
<dbReference type="SUPFAM" id="SSF103473">
    <property type="entry name" value="MFS general substrate transporter"/>
    <property type="match status" value="1"/>
</dbReference>
<dbReference type="InterPro" id="IPR050814">
    <property type="entry name" value="Myo-inositol_Transporter"/>
</dbReference>
<name>A0A940RUW2_9ACTN</name>
<comment type="subcellular location">
    <subcellularLocation>
        <location evidence="1">Cell membrane</location>
        <topology evidence="1">Multi-pass membrane protein</topology>
    </subcellularLocation>
</comment>
<feature type="transmembrane region" description="Helical" evidence="8">
    <location>
        <begin position="259"/>
        <end position="283"/>
    </location>
</feature>
<keyword evidence="6 8" id="KW-0472">Membrane</keyword>
<comment type="similarity">
    <text evidence="2 7">Belongs to the major facilitator superfamily. Sugar transporter (TC 2.A.1.1) family.</text>
</comment>
<feature type="domain" description="Major facilitator superfamily (MFS) profile" evidence="9">
    <location>
        <begin position="30"/>
        <end position="449"/>
    </location>
</feature>
<evidence type="ECO:0000313" key="11">
    <source>
        <dbReference type="Proteomes" id="UP000670475"/>
    </source>
</evidence>
<feature type="transmembrane region" description="Helical" evidence="8">
    <location>
        <begin position="154"/>
        <end position="176"/>
    </location>
</feature>
<feature type="transmembrane region" description="Helical" evidence="8">
    <location>
        <begin position="394"/>
        <end position="421"/>
    </location>
</feature>
<dbReference type="EMBL" id="JAGIQL010000025">
    <property type="protein sequence ID" value="MBP0457641.1"/>
    <property type="molecule type" value="Genomic_DNA"/>
</dbReference>
<feature type="transmembrane region" description="Helical" evidence="8">
    <location>
        <begin position="119"/>
        <end position="142"/>
    </location>
</feature>
<feature type="transmembrane region" description="Helical" evidence="8">
    <location>
        <begin position="63"/>
        <end position="83"/>
    </location>
</feature>
<dbReference type="InterPro" id="IPR020846">
    <property type="entry name" value="MFS_dom"/>
</dbReference>
<keyword evidence="4 8" id="KW-0812">Transmembrane</keyword>
<evidence type="ECO:0000313" key="10">
    <source>
        <dbReference type="EMBL" id="MBP0457641.1"/>
    </source>
</evidence>
<dbReference type="NCBIfam" id="TIGR00879">
    <property type="entry name" value="SP"/>
    <property type="match status" value="1"/>
</dbReference>
<evidence type="ECO:0000256" key="2">
    <source>
        <dbReference type="ARBA" id="ARBA00010992"/>
    </source>
</evidence>
<dbReference type="PRINTS" id="PR00171">
    <property type="entry name" value="SUGRTRNSPORT"/>
</dbReference>
<dbReference type="Proteomes" id="UP000670475">
    <property type="component" value="Unassembled WGS sequence"/>
</dbReference>
<sequence length="466" mass="48211">MPARHNTPTPPGPVAAPPRAGGSTGVILGITLVVGLGGFLFGYDSGVISGALSFVTDDFHLSAGESGLVVSSILVGAMAGALGSGRLADRFGRRSVIIGAAAVFTVGAVLAALSPSVAVLIAARVVLGLGIGIASALVPVFIAEVAPPAARGRLVAVNQLLITIGIVAAYAVGYAFTNSHNWRAMFAIGVVPAVALGVGMLFLPESPRWLISRGREAEARRVLTRIRHAGDVDEELTAIRQVRPDGGVRLRELGKRWMVPALLAGIGLQVLGQATGVNTVIYYAPTIFKHAGLGASAAILATVGIGIVNMVMTAVGMSLVDRIGRRRLLMTGVSVMTLALVALALTLTLSSLSAGTGVVAFVCVAIYIAAVAASLDVVVFIIPSEIYPLRVRGTAMSVTLFSNWGMNFLVSLTFLTLLQALGTAGTFWLYAALCAVLVVFTAKFIPETKGRTLEQIEAELHQRTAA</sequence>
<evidence type="ECO:0000256" key="3">
    <source>
        <dbReference type="ARBA" id="ARBA00022448"/>
    </source>
</evidence>
<feature type="transmembrane region" description="Helical" evidence="8">
    <location>
        <begin position="328"/>
        <end position="352"/>
    </location>
</feature>
<dbReference type="GO" id="GO:0005886">
    <property type="term" value="C:plasma membrane"/>
    <property type="evidence" value="ECO:0007669"/>
    <property type="project" value="UniProtKB-SubCell"/>
</dbReference>
<dbReference type="Pfam" id="PF00083">
    <property type="entry name" value="Sugar_tr"/>
    <property type="match status" value="1"/>
</dbReference>
<evidence type="ECO:0000256" key="4">
    <source>
        <dbReference type="ARBA" id="ARBA00022692"/>
    </source>
</evidence>
<dbReference type="FunFam" id="1.20.1250.20:FF:000073">
    <property type="entry name" value="MFS myo-inositol transporter, putative"/>
    <property type="match status" value="1"/>
</dbReference>
<organism evidence="10 11">
    <name type="scientific">Streptomyces montanisoli</name>
    <dbReference type="NCBI Taxonomy" id="2798581"/>
    <lineage>
        <taxon>Bacteria</taxon>
        <taxon>Bacillati</taxon>
        <taxon>Actinomycetota</taxon>
        <taxon>Actinomycetes</taxon>
        <taxon>Kitasatosporales</taxon>
        <taxon>Streptomycetaceae</taxon>
        <taxon>Streptomyces</taxon>
    </lineage>
</organism>
<dbReference type="AlphaFoldDB" id="A0A940RUW2"/>
<dbReference type="GO" id="GO:0022857">
    <property type="term" value="F:transmembrane transporter activity"/>
    <property type="evidence" value="ECO:0007669"/>
    <property type="project" value="InterPro"/>
</dbReference>
<keyword evidence="11" id="KW-1185">Reference proteome</keyword>
<dbReference type="PANTHER" id="PTHR48020">
    <property type="entry name" value="PROTON MYO-INOSITOL COTRANSPORTER"/>
    <property type="match status" value="1"/>
</dbReference>
<keyword evidence="5 8" id="KW-1133">Transmembrane helix</keyword>
<feature type="transmembrane region" description="Helical" evidence="8">
    <location>
        <begin position="182"/>
        <end position="203"/>
    </location>
</feature>
<evidence type="ECO:0000259" key="9">
    <source>
        <dbReference type="PROSITE" id="PS50850"/>
    </source>
</evidence>
<evidence type="ECO:0000256" key="5">
    <source>
        <dbReference type="ARBA" id="ARBA00022989"/>
    </source>
</evidence>
<dbReference type="InterPro" id="IPR003663">
    <property type="entry name" value="Sugar/inositol_transpt"/>
</dbReference>
<feature type="transmembrane region" description="Helical" evidence="8">
    <location>
        <begin position="295"/>
        <end position="316"/>
    </location>
</feature>
<feature type="transmembrane region" description="Helical" evidence="8">
    <location>
        <begin position="358"/>
        <end position="382"/>
    </location>
</feature>
<dbReference type="PROSITE" id="PS50850">
    <property type="entry name" value="MFS"/>
    <property type="match status" value="1"/>
</dbReference>
<evidence type="ECO:0000256" key="6">
    <source>
        <dbReference type="ARBA" id="ARBA00023136"/>
    </source>
</evidence>
<dbReference type="InterPro" id="IPR005829">
    <property type="entry name" value="Sugar_transporter_CS"/>
</dbReference>
<evidence type="ECO:0000256" key="7">
    <source>
        <dbReference type="RuleBase" id="RU003346"/>
    </source>
</evidence>
<feature type="transmembrane region" description="Helical" evidence="8">
    <location>
        <begin position="95"/>
        <end position="113"/>
    </location>
</feature>
<feature type="transmembrane region" description="Helical" evidence="8">
    <location>
        <begin position="427"/>
        <end position="445"/>
    </location>
</feature>
<dbReference type="InterPro" id="IPR005828">
    <property type="entry name" value="MFS_sugar_transport-like"/>
</dbReference>
<dbReference type="InterPro" id="IPR036259">
    <property type="entry name" value="MFS_trans_sf"/>
</dbReference>
<feature type="transmembrane region" description="Helical" evidence="8">
    <location>
        <begin position="20"/>
        <end position="43"/>
    </location>
</feature>
<keyword evidence="3 7" id="KW-0813">Transport</keyword>
<comment type="caution">
    <text evidence="10">The sequence shown here is derived from an EMBL/GenBank/DDBJ whole genome shotgun (WGS) entry which is preliminary data.</text>
</comment>
<proteinExistence type="inferred from homology"/>
<accession>A0A940RUW2</accession>
<protein>
    <submittedName>
        <fullName evidence="10">Sugar porter family MFS transporter</fullName>
    </submittedName>
</protein>